<dbReference type="InterPro" id="IPR023753">
    <property type="entry name" value="FAD/NAD-binding_dom"/>
</dbReference>
<dbReference type="Gene3D" id="3.50.50.60">
    <property type="entry name" value="FAD/NAD(P)-binding domain"/>
    <property type="match status" value="2"/>
</dbReference>
<dbReference type="PIRSF" id="PIRSF000350">
    <property type="entry name" value="Mercury_reductase_MerA"/>
    <property type="match status" value="1"/>
</dbReference>
<dbReference type="RefSeq" id="WP_344383996.1">
    <property type="nucleotide sequence ID" value="NZ_BAAATA010000019.1"/>
</dbReference>
<evidence type="ECO:0000313" key="9">
    <source>
        <dbReference type="Proteomes" id="UP001501358"/>
    </source>
</evidence>
<evidence type="ECO:0000256" key="1">
    <source>
        <dbReference type="ARBA" id="ARBA00001974"/>
    </source>
</evidence>
<evidence type="ECO:0000313" key="8">
    <source>
        <dbReference type="EMBL" id="GAA2494709.1"/>
    </source>
</evidence>
<dbReference type="InterPro" id="IPR036188">
    <property type="entry name" value="FAD/NAD-bd_sf"/>
</dbReference>
<sequence length="479" mass="50067">MTQADEEGYDVVVIGAGPTGENVAAGTARAGLSTALVESELVGGECSYWACVPSKAMLRPAAALAEARGVRGARRAAGGDLDPDAVLARRDSFVSGWDDRGQADWVRSAGIDLVRGHGRLAGERRVEVLRGGDGPRTLTARHAVVLCTGSAAAVPDVEGLRGVRPWTAREGTSAGTPPRRLAVLGGGPVACEAATAWSSLGSEVTMLVRGTGLLSAMEPFAGRAVEEALRADGVRVRTGTAVRRVARDAATGFVTTELDDGSRLETEEFLVAAGRLPRTGALGLDSVGLDPGTWLEVDDTCLVTGVPGGWLYAAGDLNHRALLTHMGKYQARACAAAVVRRAEGREAGPEPWTGWTATADRAAVPQVVFTRPEVASVGLTERRAREEGLPVRAVDCAVGDVAGAALRRDDYRGRARMVVDTEREVVVGCTLVGPDVGELLHAATIAVVGEVPLGRLRHAVPAFPTVGELWLRLLEEYGT</sequence>
<comment type="similarity">
    <text evidence="2">Belongs to the class-I pyridine nucleotide-disulfide oxidoreductase family.</text>
</comment>
<dbReference type="Pfam" id="PF02852">
    <property type="entry name" value="Pyr_redox_dim"/>
    <property type="match status" value="1"/>
</dbReference>
<evidence type="ECO:0000259" key="7">
    <source>
        <dbReference type="Pfam" id="PF07992"/>
    </source>
</evidence>
<protein>
    <submittedName>
        <fullName evidence="8">NAD(P)/FAD-dependent oxidoreductase</fullName>
    </submittedName>
</protein>
<dbReference type="InterPro" id="IPR004099">
    <property type="entry name" value="Pyr_nucl-diS_OxRdtase_dimer"/>
</dbReference>
<dbReference type="PANTHER" id="PTHR22912">
    <property type="entry name" value="DISULFIDE OXIDOREDUCTASE"/>
    <property type="match status" value="1"/>
</dbReference>
<keyword evidence="3" id="KW-0285">Flavoprotein</keyword>
<dbReference type="EMBL" id="BAAATA010000019">
    <property type="protein sequence ID" value="GAA2494709.1"/>
    <property type="molecule type" value="Genomic_DNA"/>
</dbReference>
<proteinExistence type="inferred from homology"/>
<evidence type="ECO:0000256" key="4">
    <source>
        <dbReference type="ARBA" id="ARBA00022827"/>
    </source>
</evidence>
<dbReference type="InterPro" id="IPR016156">
    <property type="entry name" value="FAD/NAD-linked_Rdtase_dimer_sf"/>
</dbReference>
<dbReference type="InterPro" id="IPR050151">
    <property type="entry name" value="Class-I_Pyr_Nuc-Dis_Oxidored"/>
</dbReference>
<dbReference type="SUPFAM" id="SSF51905">
    <property type="entry name" value="FAD/NAD(P)-binding domain"/>
    <property type="match status" value="1"/>
</dbReference>
<reference evidence="8 9" key="1">
    <citation type="journal article" date="2019" name="Int. J. Syst. Evol. Microbiol.">
        <title>The Global Catalogue of Microorganisms (GCM) 10K type strain sequencing project: providing services to taxonomists for standard genome sequencing and annotation.</title>
        <authorList>
            <consortium name="The Broad Institute Genomics Platform"/>
            <consortium name="The Broad Institute Genome Sequencing Center for Infectious Disease"/>
            <person name="Wu L."/>
            <person name="Ma J."/>
        </authorList>
    </citation>
    <scope>NUCLEOTIDE SEQUENCE [LARGE SCALE GENOMIC DNA]</scope>
    <source>
        <strain evidence="8 9">JCM 6307</strain>
    </source>
</reference>
<dbReference type="InterPro" id="IPR001100">
    <property type="entry name" value="Pyr_nuc-diS_OxRdtase"/>
</dbReference>
<feature type="domain" description="FAD/NAD(P)-binding" evidence="7">
    <location>
        <begin position="9"/>
        <end position="324"/>
    </location>
</feature>
<evidence type="ECO:0000259" key="6">
    <source>
        <dbReference type="Pfam" id="PF02852"/>
    </source>
</evidence>
<name>A0ABN3M6Q0_9ACTN</name>
<dbReference type="SUPFAM" id="SSF55424">
    <property type="entry name" value="FAD/NAD-linked reductases, dimerisation (C-terminal) domain"/>
    <property type="match status" value="1"/>
</dbReference>
<dbReference type="Gene3D" id="3.30.390.30">
    <property type="match status" value="1"/>
</dbReference>
<dbReference type="PANTHER" id="PTHR22912:SF151">
    <property type="entry name" value="DIHYDROLIPOYL DEHYDROGENASE, MITOCHONDRIAL"/>
    <property type="match status" value="1"/>
</dbReference>
<evidence type="ECO:0000256" key="3">
    <source>
        <dbReference type="ARBA" id="ARBA00022630"/>
    </source>
</evidence>
<accession>A0ABN3M6Q0</accession>
<comment type="cofactor">
    <cofactor evidence="1">
        <name>FAD</name>
        <dbReference type="ChEBI" id="CHEBI:57692"/>
    </cofactor>
</comment>
<dbReference type="PRINTS" id="PR00411">
    <property type="entry name" value="PNDRDTASEI"/>
</dbReference>
<evidence type="ECO:0000256" key="2">
    <source>
        <dbReference type="ARBA" id="ARBA00007532"/>
    </source>
</evidence>
<keyword evidence="9" id="KW-1185">Reference proteome</keyword>
<evidence type="ECO:0000256" key="5">
    <source>
        <dbReference type="ARBA" id="ARBA00023027"/>
    </source>
</evidence>
<dbReference type="Pfam" id="PF07992">
    <property type="entry name" value="Pyr_redox_2"/>
    <property type="match status" value="1"/>
</dbReference>
<gene>
    <name evidence="8" type="ORF">GCM10010406_33500</name>
</gene>
<organism evidence="8 9">
    <name type="scientific">Streptomyces thermolineatus</name>
    <dbReference type="NCBI Taxonomy" id="44033"/>
    <lineage>
        <taxon>Bacteria</taxon>
        <taxon>Bacillati</taxon>
        <taxon>Actinomycetota</taxon>
        <taxon>Actinomycetes</taxon>
        <taxon>Kitasatosporales</taxon>
        <taxon>Streptomycetaceae</taxon>
        <taxon>Streptomyces</taxon>
    </lineage>
</organism>
<comment type="caution">
    <text evidence="8">The sequence shown here is derived from an EMBL/GenBank/DDBJ whole genome shotgun (WGS) entry which is preliminary data.</text>
</comment>
<dbReference type="PRINTS" id="PR00368">
    <property type="entry name" value="FADPNR"/>
</dbReference>
<keyword evidence="5" id="KW-0520">NAD</keyword>
<feature type="domain" description="Pyridine nucleotide-disulphide oxidoreductase dimerisation" evidence="6">
    <location>
        <begin position="364"/>
        <end position="469"/>
    </location>
</feature>
<dbReference type="Proteomes" id="UP001501358">
    <property type="component" value="Unassembled WGS sequence"/>
</dbReference>
<keyword evidence="4" id="KW-0274">FAD</keyword>